<keyword evidence="3" id="KW-1185">Reference proteome</keyword>
<dbReference type="AlphaFoldDB" id="A0A830GKT6"/>
<dbReference type="Gene3D" id="3.40.50.1820">
    <property type="entry name" value="alpha/beta hydrolase"/>
    <property type="match status" value="1"/>
</dbReference>
<evidence type="ECO:0000313" key="3">
    <source>
        <dbReference type="Proteomes" id="UP000605784"/>
    </source>
</evidence>
<comment type="caution">
    <text evidence="2">The sequence shown here is derived from an EMBL/GenBank/DDBJ whole genome shotgun (WGS) entry which is preliminary data.</text>
</comment>
<sequence>MATLDSPETDRAVVACPPHPRYGGSRSDQRLRAVSDALGPDVACLRFDYGPWDGGRGERVDAENALAWASERYDAVGLFGYSFGADVALRAAAEVSEDDAPAALSVLAPPAALSNGAAVDALDAIDCPVQVVYGDRDDTVDWRPVVERARELGHAVESVAADHHFVGQAEDVADVVATFLRAHL</sequence>
<dbReference type="SUPFAM" id="SSF53474">
    <property type="entry name" value="alpha/beta-Hydrolases"/>
    <property type="match status" value="1"/>
</dbReference>
<dbReference type="InterPro" id="IPR029058">
    <property type="entry name" value="AB_hydrolase_fold"/>
</dbReference>
<accession>A0A830GKT6</accession>
<evidence type="ECO:0000313" key="2">
    <source>
        <dbReference type="EMBL" id="GGN92944.1"/>
    </source>
</evidence>
<reference evidence="2" key="2">
    <citation type="submission" date="2020-09" db="EMBL/GenBank/DDBJ databases">
        <authorList>
            <person name="Sun Q."/>
            <person name="Ohkuma M."/>
        </authorList>
    </citation>
    <scope>NUCLEOTIDE SEQUENCE</scope>
    <source>
        <strain evidence="2">JCM 17820</strain>
    </source>
</reference>
<reference evidence="2" key="1">
    <citation type="journal article" date="2014" name="Int. J. Syst. Evol. Microbiol.">
        <title>Complete genome sequence of Corynebacterium casei LMG S-19264T (=DSM 44701T), isolated from a smear-ripened cheese.</title>
        <authorList>
            <consortium name="US DOE Joint Genome Institute (JGI-PGF)"/>
            <person name="Walter F."/>
            <person name="Albersmeier A."/>
            <person name="Kalinowski J."/>
            <person name="Ruckert C."/>
        </authorList>
    </citation>
    <scope>NUCLEOTIDE SEQUENCE</scope>
    <source>
        <strain evidence="2">JCM 17820</strain>
    </source>
</reference>
<dbReference type="GO" id="GO:0016787">
    <property type="term" value="F:hydrolase activity"/>
    <property type="evidence" value="ECO:0007669"/>
    <property type="project" value="UniProtKB-KW"/>
</dbReference>
<feature type="region of interest" description="Disordered" evidence="1">
    <location>
        <begin position="1"/>
        <end position="27"/>
    </location>
</feature>
<keyword evidence="2" id="KW-0378">Hydrolase</keyword>
<proteinExistence type="predicted"/>
<gene>
    <name evidence="2" type="ORF">GCM10009030_17810</name>
</gene>
<name>A0A830GKT6_9EURY</name>
<protein>
    <submittedName>
        <fullName evidence="2">Alpha/beta hydrolase</fullName>
    </submittedName>
</protein>
<dbReference type="Proteomes" id="UP000605784">
    <property type="component" value="Unassembled WGS sequence"/>
</dbReference>
<organism evidence="2 3">
    <name type="scientific">Haloarcula pellucida</name>
    <dbReference type="NCBI Taxonomy" id="1427151"/>
    <lineage>
        <taxon>Archaea</taxon>
        <taxon>Methanobacteriati</taxon>
        <taxon>Methanobacteriota</taxon>
        <taxon>Stenosarchaea group</taxon>
        <taxon>Halobacteria</taxon>
        <taxon>Halobacteriales</taxon>
        <taxon>Haloarculaceae</taxon>
        <taxon>Haloarcula</taxon>
    </lineage>
</organism>
<evidence type="ECO:0000256" key="1">
    <source>
        <dbReference type="SAM" id="MobiDB-lite"/>
    </source>
</evidence>
<dbReference type="EMBL" id="BMOU01000002">
    <property type="protein sequence ID" value="GGN92944.1"/>
    <property type="molecule type" value="Genomic_DNA"/>
</dbReference>